<evidence type="ECO:0000313" key="1">
    <source>
        <dbReference type="EMBL" id="MFF4526942.1"/>
    </source>
</evidence>
<gene>
    <name evidence="1" type="ORF">ACFY1D_36855</name>
</gene>
<evidence type="ECO:0000313" key="2">
    <source>
        <dbReference type="Proteomes" id="UP001602058"/>
    </source>
</evidence>
<protein>
    <submittedName>
        <fullName evidence="1">XF1762 family protein</fullName>
    </submittedName>
</protein>
<reference evidence="1 2" key="1">
    <citation type="submission" date="2024-10" db="EMBL/GenBank/DDBJ databases">
        <title>The Natural Products Discovery Center: Release of the First 8490 Sequenced Strains for Exploring Actinobacteria Biosynthetic Diversity.</title>
        <authorList>
            <person name="Kalkreuter E."/>
            <person name="Kautsar S.A."/>
            <person name="Yang D."/>
            <person name="Bader C.D."/>
            <person name="Teijaro C.N."/>
            <person name="Fluegel L."/>
            <person name="Davis C.M."/>
            <person name="Simpson J.R."/>
            <person name="Lauterbach L."/>
            <person name="Steele A.D."/>
            <person name="Gui C."/>
            <person name="Meng S."/>
            <person name="Li G."/>
            <person name="Viehrig K."/>
            <person name="Ye F."/>
            <person name="Su P."/>
            <person name="Kiefer A.F."/>
            <person name="Nichols A."/>
            <person name="Cepeda A.J."/>
            <person name="Yan W."/>
            <person name="Fan B."/>
            <person name="Jiang Y."/>
            <person name="Adhikari A."/>
            <person name="Zheng C.-J."/>
            <person name="Schuster L."/>
            <person name="Cowan T.M."/>
            <person name="Smanski M.J."/>
            <person name="Chevrette M.G."/>
            <person name="De Carvalho L.P.S."/>
            <person name="Shen B."/>
        </authorList>
    </citation>
    <scope>NUCLEOTIDE SEQUENCE [LARGE SCALE GENOMIC DNA]</scope>
    <source>
        <strain evidence="1 2">NPDC001390</strain>
    </source>
</reference>
<dbReference type="RefSeq" id="WP_351086258.1">
    <property type="nucleotide sequence ID" value="NZ_JBEOZG010000037.1"/>
</dbReference>
<dbReference type="EMBL" id="JBIAWJ010000031">
    <property type="protein sequence ID" value="MFF4526942.1"/>
    <property type="molecule type" value="Genomic_DNA"/>
</dbReference>
<keyword evidence="2" id="KW-1185">Reference proteome</keyword>
<dbReference type="NCBIfam" id="NF045478">
    <property type="entry name" value="XF1762_fam"/>
    <property type="match status" value="1"/>
</dbReference>
<proteinExistence type="predicted"/>
<comment type="caution">
    <text evidence="1">The sequence shown here is derived from an EMBL/GenBank/DDBJ whole genome shotgun (WGS) entry which is preliminary data.</text>
</comment>
<accession>A0ABW6UU12</accession>
<dbReference type="Proteomes" id="UP001602058">
    <property type="component" value="Unassembled WGS sequence"/>
</dbReference>
<dbReference type="InterPro" id="IPR053780">
    <property type="entry name" value="Gp66-like"/>
</dbReference>
<sequence length="171" mass="18945">MQLRLEPVRFRDAAAFVQMWHRYNQKATGCKFCIGVADDSNVLRGVAIVGRPSARMLDNGHTLEVTRTATDGTWNVNSMLYAAAWNAAKALGYRRLVTYNHARMYGPLCPGPCLHESCRWIRVGESGVSLKAAGWRIVAQRPARAGWSCPSRPRDLNGSEGIPKTLWEAAS</sequence>
<name>A0ABW6UU12_9ACTN</name>
<organism evidence="1 2">
    <name type="scientific">Streptomyces bluensis</name>
    <dbReference type="NCBI Taxonomy" id="33897"/>
    <lineage>
        <taxon>Bacteria</taxon>
        <taxon>Bacillati</taxon>
        <taxon>Actinomycetota</taxon>
        <taxon>Actinomycetes</taxon>
        <taxon>Kitasatosporales</taxon>
        <taxon>Streptomycetaceae</taxon>
        <taxon>Streptomyces</taxon>
    </lineage>
</organism>